<evidence type="ECO:0000256" key="5">
    <source>
        <dbReference type="ARBA" id="ARBA00022967"/>
    </source>
</evidence>
<feature type="transmembrane region" description="Helical" evidence="10">
    <location>
        <begin position="40"/>
        <end position="63"/>
    </location>
</feature>
<comment type="caution">
    <text evidence="12">The sequence shown here is derived from an EMBL/GenBank/DDBJ whole genome shotgun (WGS) entry which is preliminary data.</text>
</comment>
<feature type="transmembrane region" description="Helical" evidence="10">
    <location>
        <begin position="224"/>
        <end position="251"/>
    </location>
</feature>
<dbReference type="GO" id="GO:0005886">
    <property type="term" value="C:plasma membrane"/>
    <property type="evidence" value="ECO:0007669"/>
    <property type="project" value="UniProtKB-SubCell"/>
</dbReference>
<dbReference type="GO" id="GO:0019646">
    <property type="term" value="P:aerobic electron transport chain"/>
    <property type="evidence" value="ECO:0007669"/>
    <property type="project" value="InterPro"/>
</dbReference>
<organism evidence="12 13">
    <name type="scientific">Candidatus Aquirickettsiella gammari</name>
    <dbReference type="NCBI Taxonomy" id="2016198"/>
    <lineage>
        <taxon>Bacteria</taxon>
        <taxon>Pseudomonadati</taxon>
        <taxon>Pseudomonadota</taxon>
        <taxon>Gammaproteobacteria</taxon>
        <taxon>Legionellales</taxon>
        <taxon>Coxiellaceae</taxon>
        <taxon>Candidatus Aquirickettsiella</taxon>
    </lineage>
</organism>
<feature type="transmembrane region" description="Helical" evidence="10">
    <location>
        <begin position="191"/>
        <end position="212"/>
    </location>
</feature>
<keyword evidence="6 10" id="KW-1133">Transmembrane helix</keyword>
<keyword evidence="7 10" id="KW-0472">Membrane</keyword>
<dbReference type="Gene3D" id="1.20.120.80">
    <property type="entry name" value="Cytochrome c oxidase, subunit III, four-helix bundle"/>
    <property type="match status" value="1"/>
</dbReference>
<reference evidence="12 13" key="1">
    <citation type="journal article" date="2017" name="Int. J. Syst. Evol. Microbiol.">
        <title>Aquarickettsiella crustaci n. gen. n. sp. (Gammaproteobacteria: Legionellales: Coxiellaceae); a bacterial pathogen of the freshwater crustacean: Gammarus fossarum (Malacostraca: Amphipoda).</title>
        <authorList>
            <person name="Bojko J."/>
            <person name="Dunn A.M."/>
            <person name="Stebbing P.D."/>
            <person name="Van Aerle R."/>
            <person name="Bacela-Spychalska K."/>
            <person name="Bean T.P."/>
            <person name="Stentiford G.D."/>
        </authorList>
    </citation>
    <scope>NUCLEOTIDE SEQUENCE [LARGE SCALE GENOMIC DNA]</scope>
    <source>
        <strain evidence="12">RA15029</strain>
    </source>
</reference>
<evidence type="ECO:0000256" key="8">
    <source>
        <dbReference type="ARBA" id="ARBA00031625"/>
    </source>
</evidence>
<dbReference type="EMBL" id="NMOS02000012">
    <property type="protein sequence ID" value="RDH40242.1"/>
    <property type="molecule type" value="Genomic_DNA"/>
</dbReference>
<evidence type="ECO:0000256" key="10">
    <source>
        <dbReference type="SAM" id="Phobius"/>
    </source>
</evidence>
<evidence type="ECO:0000256" key="9">
    <source>
        <dbReference type="RuleBase" id="RU003376"/>
    </source>
</evidence>
<dbReference type="EC" id="7.1.1.9" evidence="3"/>
<feature type="transmembrane region" description="Helical" evidence="10">
    <location>
        <begin position="16"/>
        <end position="34"/>
    </location>
</feature>
<dbReference type="Proteomes" id="UP000226429">
    <property type="component" value="Unassembled WGS sequence"/>
</dbReference>
<dbReference type="AlphaFoldDB" id="A0A370CH06"/>
<dbReference type="InterPro" id="IPR024791">
    <property type="entry name" value="Cyt_c/ubiquinol_Oxase_su3"/>
</dbReference>
<evidence type="ECO:0000256" key="2">
    <source>
        <dbReference type="ARBA" id="ARBA00010581"/>
    </source>
</evidence>
<sequence length="290" mass="33187">MYMEDKPSRYYVPKQSAWPIIGALALLILAFGSLNLNAKWGPIAALIGLGGLIFMLGGWLVSVTKESNAGLYNLQMDKTFRWGMFWFLFSELFLFGLLIGSIIFVRFSITPWIAGQSGDASQLTHYLLWPDFVKHWPLFTPPSAAPASSSFSMESIRRIPLINLIILLCSALLLTDSRYHLKHKRYKLCRLTLNTAILLGGTFLAIQSYYFFHLMKANIIVKSGIYGSFLIAFLGLHLLNIIAALLFLFILCFRIYQNKLFAKNPFSFDAAVWWWDFLVVIWAFGFFWIF</sequence>
<reference evidence="12 13" key="2">
    <citation type="journal article" date="2018" name="J. Invertebr. Pathol.">
        <title>'Candidatus Aquirickettsiella gammari' (Gammaproteobacteria: Legionellales: Coxiellaceae): A bacterial pathogen of the freshwater crustacean Gammarus fossarum (Malacostraca: Amphipoda).</title>
        <authorList>
            <person name="Bojko J."/>
            <person name="Dunn A.M."/>
            <person name="Stebbing P.D."/>
            <person name="van Aerle R."/>
            <person name="Bacela-Spychalska K."/>
            <person name="Bean T.P."/>
            <person name="Urrutia A."/>
            <person name="Stentiford G.D."/>
        </authorList>
    </citation>
    <scope>NUCLEOTIDE SEQUENCE [LARGE SCALE GENOMIC DNA]</scope>
    <source>
        <strain evidence="12">RA15029</strain>
    </source>
</reference>
<proteinExistence type="inferred from homology"/>
<dbReference type="GO" id="GO:0004129">
    <property type="term" value="F:cytochrome-c oxidase activity"/>
    <property type="evidence" value="ECO:0007669"/>
    <property type="project" value="UniProtKB-EC"/>
</dbReference>
<dbReference type="PANTHER" id="PTHR11403:SF7">
    <property type="entry name" value="CYTOCHROME C OXIDASE SUBUNIT 3"/>
    <property type="match status" value="1"/>
</dbReference>
<evidence type="ECO:0000256" key="7">
    <source>
        <dbReference type="ARBA" id="ARBA00023136"/>
    </source>
</evidence>
<feature type="transmembrane region" description="Helical" evidence="10">
    <location>
        <begin position="84"/>
        <end position="109"/>
    </location>
</feature>
<evidence type="ECO:0000256" key="1">
    <source>
        <dbReference type="ARBA" id="ARBA00004141"/>
    </source>
</evidence>
<dbReference type="Pfam" id="PF00510">
    <property type="entry name" value="COX3"/>
    <property type="match status" value="2"/>
</dbReference>
<accession>A0A370CH06</accession>
<feature type="domain" description="Heme-copper oxidase subunit III family profile" evidence="11">
    <location>
        <begin position="6"/>
        <end position="290"/>
    </location>
</feature>
<evidence type="ECO:0000259" key="11">
    <source>
        <dbReference type="PROSITE" id="PS50253"/>
    </source>
</evidence>
<comment type="subcellular location">
    <subcellularLocation>
        <location evidence="9">Cell membrane</location>
        <topology evidence="9">Multi-pass membrane protein</topology>
    </subcellularLocation>
    <subcellularLocation>
        <location evidence="1">Membrane</location>
        <topology evidence="1">Multi-pass membrane protein</topology>
    </subcellularLocation>
</comment>
<evidence type="ECO:0000256" key="4">
    <source>
        <dbReference type="ARBA" id="ARBA00022692"/>
    </source>
</evidence>
<dbReference type="Gene3D" id="1.10.287.70">
    <property type="match status" value="1"/>
</dbReference>
<keyword evidence="13" id="KW-1185">Reference proteome</keyword>
<keyword evidence="5" id="KW-1278">Translocase</keyword>
<protein>
    <recommendedName>
        <fullName evidence="3">cytochrome-c oxidase</fullName>
        <ecNumber evidence="3">7.1.1.9</ecNumber>
    </recommendedName>
    <alternativeName>
        <fullName evidence="8">Cytochrome c oxidase polypeptide III</fullName>
    </alternativeName>
</protein>
<dbReference type="PROSITE" id="PS50253">
    <property type="entry name" value="COX3"/>
    <property type="match status" value="1"/>
</dbReference>
<dbReference type="PANTHER" id="PTHR11403">
    <property type="entry name" value="CYTOCHROME C OXIDASE SUBUNIT III"/>
    <property type="match status" value="1"/>
</dbReference>
<comment type="similarity">
    <text evidence="2 9">Belongs to the cytochrome c oxidase subunit 3 family.</text>
</comment>
<dbReference type="InterPro" id="IPR035973">
    <property type="entry name" value="Cyt_c_oxidase_su3-like_sf"/>
</dbReference>
<evidence type="ECO:0000256" key="6">
    <source>
        <dbReference type="ARBA" id="ARBA00022989"/>
    </source>
</evidence>
<gene>
    <name evidence="12" type="ORF">CFE62_004735</name>
</gene>
<dbReference type="InterPro" id="IPR000298">
    <property type="entry name" value="Cyt_c_oxidase-like_su3"/>
</dbReference>
<feature type="transmembrane region" description="Helical" evidence="10">
    <location>
        <begin position="272"/>
        <end position="289"/>
    </location>
</feature>
<evidence type="ECO:0000313" key="12">
    <source>
        <dbReference type="EMBL" id="RDH40242.1"/>
    </source>
</evidence>
<evidence type="ECO:0000313" key="13">
    <source>
        <dbReference type="Proteomes" id="UP000226429"/>
    </source>
</evidence>
<dbReference type="InterPro" id="IPR013833">
    <property type="entry name" value="Cyt_c_oxidase_su3_a-hlx"/>
</dbReference>
<evidence type="ECO:0000256" key="3">
    <source>
        <dbReference type="ARBA" id="ARBA00012949"/>
    </source>
</evidence>
<dbReference type="SUPFAM" id="SSF81452">
    <property type="entry name" value="Cytochrome c oxidase subunit III-like"/>
    <property type="match status" value="1"/>
</dbReference>
<name>A0A370CH06_9COXI</name>
<keyword evidence="4 9" id="KW-0812">Transmembrane</keyword>